<dbReference type="EMBL" id="FN393080">
    <property type="protein sequence ID" value="CAY81626.1"/>
    <property type="molecule type" value="Genomic_DNA"/>
</dbReference>
<reference evidence="1" key="1">
    <citation type="journal article" date="2009" name="Proc. Natl. Acad. Sci. U.S.A.">
        <title>Eukaryote-to-eukaryote gene transfer events revealed by the genome sequence of the wine yeast Saccharomyces cerevisiae EC1118.</title>
        <authorList>
            <person name="Novo M."/>
            <person name="Bigey F."/>
            <person name="Beyne E."/>
            <person name="Galeote V."/>
            <person name="Gavory F."/>
            <person name="Mallet S."/>
            <person name="Cambot B."/>
            <person name="Legras J.L."/>
            <person name="Wincker P."/>
            <person name="Casaregola S."/>
            <person name="Dequin S."/>
        </authorList>
    </citation>
    <scope>NUCLEOTIDE SEQUENCE [LARGE SCALE GENOMIC DNA]</scope>
    <source>
        <strain evidence="1">Lalvin EC1118</strain>
        <strain>Lalvin EC1118 / Prise de mousse</strain>
    </source>
</reference>
<protein>
    <submittedName>
        <fullName evidence="1">EC1118_1L7_2784p</fullName>
    </submittedName>
</protein>
<name>C8ZE10_YEAS8</name>
<gene>
    <name evidence="1" type="ORF">EC1118_1L7_2784g</name>
</gene>
<dbReference type="AlphaFoldDB" id="C8ZE10"/>
<accession>C8ZE10</accession>
<evidence type="ECO:0000313" key="1">
    <source>
        <dbReference type="EMBL" id="CAY81626.1"/>
    </source>
</evidence>
<organism evidence="1">
    <name type="scientific">Saccharomyces cerevisiae (strain Lalvin EC1118 / Prise de mousse)</name>
    <name type="common">Baker's yeast</name>
    <dbReference type="NCBI Taxonomy" id="643680"/>
    <lineage>
        <taxon>Eukaryota</taxon>
        <taxon>Fungi</taxon>
        <taxon>Dikarya</taxon>
        <taxon>Ascomycota</taxon>
        <taxon>Saccharomycotina</taxon>
        <taxon>Saccharomycetes</taxon>
        <taxon>Saccharomycetales</taxon>
        <taxon>Saccharomycetaceae</taxon>
        <taxon>Saccharomyces</taxon>
    </lineage>
</organism>
<proteinExistence type="predicted"/>
<dbReference type="HOGENOM" id="CLU_1679328_0_0_1"/>
<sequence>MNFPDTPVCEMPFFRGDLRDSNHCAFSKSTCIYLLFEPLRYSCIRLIVMFICVAMITCPKSLRFSQYTFLRSYLTLPSCAYFDFLGTHTSRLKLTPVHIPILVLQRKNNRAYPSDMIYDTCTLDFLFRNLCLHKSCSYVWGQIQSSRRFYRRIDHLA</sequence>